<protein>
    <recommendedName>
        <fullName evidence="6">BED-type domain-containing protein</fullName>
    </recommendedName>
</protein>
<accession>A0AAE1U305</accession>
<gene>
    <name evidence="7" type="ORF">Pmani_021589</name>
</gene>
<keyword evidence="3" id="KW-0862">Zinc</keyword>
<organism evidence="7 8">
    <name type="scientific">Petrolisthes manimaculis</name>
    <dbReference type="NCBI Taxonomy" id="1843537"/>
    <lineage>
        <taxon>Eukaryota</taxon>
        <taxon>Metazoa</taxon>
        <taxon>Ecdysozoa</taxon>
        <taxon>Arthropoda</taxon>
        <taxon>Crustacea</taxon>
        <taxon>Multicrustacea</taxon>
        <taxon>Malacostraca</taxon>
        <taxon>Eumalacostraca</taxon>
        <taxon>Eucarida</taxon>
        <taxon>Decapoda</taxon>
        <taxon>Pleocyemata</taxon>
        <taxon>Anomura</taxon>
        <taxon>Galatheoidea</taxon>
        <taxon>Porcellanidae</taxon>
        <taxon>Petrolisthes</taxon>
    </lineage>
</organism>
<dbReference type="PROSITE" id="PS50808">
    <property type="entry name" value="ZF_BED"/>
    <property type="match status" value="1"/>
</dbReference>
<evidence type="ECO:0000313" key="7">
    <source>
        <dbReference type="EMBL" id="KAK4306606.1"/>
    </source>
</evidence>
<feature type="compositionally biased region" description="Gly residues" evidence="5">
    <location>
        <begin position="32"/>
        <end position="46"/>
    </location>
</feature>
<feature type="domain" description="BED-type" evidence="6">
    <location>
        <begin position="110"/>
        <end position="159"/>
    </location>
</feature>
<feature type="region of interest" description="Disordered" evidence="5">
    <location>
        <begin position="172"/>
        <end position="196"/>
    </location>
</feature>
<comment type="caution">
    <text evidence="7">The sequence shown here is derived from an EMBL/GenBank/DDBJ whole genome shotgun (WGS) entry which is preliminary data.</text>
</comment>
<reference evidence="7" key="1">
    <citation type="submission" date="2023-11" db="EMBL/GenBank/DDBJ databases">
        <title>Genome assemblies of two species of porcelain crab, Petrolisthes cinctipes and Petrolisthes manimaculis (Anomura: Porcellanidae).</title>
        <authorList>
            <person name="Angst P."/>
        </authorList>
    </citation>
    <scope>NUCLEOTIDE SEQUENCE</scope>
    <source>
        <strain evidence="7">PB745_02</strain>
        <tissue evidence="7">Gill</tissue>
    </source>
</reference>
<evidence type="ECO:0000259" key="6">
    <source>
        <dbReference type="PROSITE" id="PS50808"/>
    </source>
</evidence>
<evidence type="ECO:0000256" key="4">
    <source>
        <dbReference type="PROSITE-ProRule" id="PRU00027"/>
    </source>
</evidence>
<dbReference type="InterPro" id="IPR036236">
    <property type="entry name" value="Znf_C2H2_sf"/>
</dbReference>
<feature type="region of interest" description="Disordered" evidence="5">
    <location>
        <begin position="212"/>
        <end position="257"/>
    </location>
</feature>
<dbReference type="GO" id="GO:0003677">
    <property type="term" value="F:DNA binding"/>
    <property type="evidence" value="ECO:0007669"/>
    <property type="project" value="InterPro"/>
</dbReference>
<dbReference type="SUPFAM" id="SSF57667">
    <property type="entry name" value="beta-beta-alpha zinc fingers"/>
    <property type="match status" value="1"/>
</dbReference>
<dbReference type="EMBL" id="JAWZYT010002109">
    <property type="protein sequence ID" value="KAK4306606.1"/>
    <property type="molecule type" value="Genomic_DNA"/>
</dbReference>
<keyword evidence="1" id="KW-0479">Metal-binding</keyword>
<evidence type="ECO:0000256" key="1">
    <source>
        <dbReference type="ARBA" id="ARBA00022723"/>
    </source>
</evidence>
<dbReference type="SMART" id="SM00614">
    <property type="entry name" value="ZnF_BED"/>
    <property type="match status" value="1"/>
</dbReference>
<name>A0AAE1U305_9EUCA</name>
<evidence type="ECO:0000256" key="3">
    <source>
        <dbReference type="ARBA" id="ARBA00022833"/>
    </source>
</evidence>
<evidence type="ECO:0000256" key="2">
    <source>
        <dbReference type="ARBA" id="ARBA00022771"/>
    </source>
</evidence>
<dbReference type="InterPro" id="IPR003656">
    <property type="entry name" value="Znf_BED"/>
</dbReference>
<feature type="region of interest" description="Disordered" evidence="5">
    <location>
        <begin position="1"/>
        <end position="46"/>
    </location>
</feature>
<evidence type="ECO:0000256" key="5">
    <source>
        <dbReference type="SAM" id="MobiDB-lite"/>
    </source>
</evidence>
<feature type="compositionally biased region" description="Pro residues" evidence="5">
    <location>
        <begin position="180"/>
        <end position="190"/>
    </location>
</feature>
<feature type="compositionally biased region" description="Low complexity" evidence="5">
    <location>
        <begin position="231"/>
        <end position="257"/>
    </location>
</feature>
<proteinExistence type="predicted"/>
<dbReference type="GO" id="GO:0008270">
    <property type="term" value="F:zinc ion binding"/>
    <property type="evidence" value="ECO:0007669"/>
    <property type="project" value="UniProtKB-KW"/>
</dbReference>
<keyword evidence="2 4" id="KW-0863">Zinc-finger</keyword>
<feature type="region of interest" description="Disordered" evidence="5">
    <location>
        <begin position="69"/>
        <end position="89"/>
    </location>
</feature>
<keyword evidence="8" id="KW-1185">Reference proteome</keyword>
<dbReference type="Proteomes" id="UP001292094">
    <property type="component" value="Unassembled WGS sequence"/>
</dbReference>
<evidence type="ECO:0000313" key="8">
    <source>
        <dbReference type="Proteomes" id="UP001292094"/>
    </source>
</evidence>
<dbReference type="AlphaFoldDB" id="A0AAE1U305"/>
<sequence>MESESGQVGGPSTSLPAPPPPESMGAINPNIGDGGGGMGGGGGGGGNGGGGGGGGVMGLRDMSGAGGGSIGVVGGGSSSSGGMGMSGGGGGTIGLRDVVGGAGGGGGSTRRTSRVWRYFGMVDNCHYICRLCSFVGAYTNTTNMRKHIQHHHPERFQDILDHTRPTTRPFYTHTHLAPRSRPPLHQPPGPHHYHLYPVSNKRGVVVHGTKGVDAPSYLQHPDPSSMVAPTLHAPPQAPPHQQHQQQQQQQQQQQHLQGPSFTALPHLHHTSVPAPNMTVCDLSPEETKLVTQLLPPLPEPPDLTPHHPARGEKTPTTHMVVCSKPYIYNNWMLTFDSSGVDFVNSTTLCRSQLPK</sequence>
<dbReference type="Pfam" id="PF02892">
    <property type="entry name" value="zf-BED"/>
    <property type="match status" value="1"/>
</dbReference>